<evidence type="ECO:0000256" key="3">
    <source>
        <dbReference type="ARBA" id="ARBA00023163"/>
    </source>
</evidence>
<evidence type="ECO:0000313" key="4">
    <source>
        <dbReference type="EMBL" id="QED73749.1"/>
    </source>
</evidence>
<evidence type="ECO:0000313" key="5">
    <source>
        <dbReference type="Proteomes" id="UP000321299"/>
    </source>
</evidence>
<dbReference type="Gene3D" id="1.10.10.10">
    <property type="entry name" value="Winged helix-like DNA-binding domain superfamily/Winged helix DNA-binding domain"/>
    <property type="match status" value="1"/>
</dbReference>
<proteinExistence type="predicted"/>
<keyword evidence="3" id="KW-0804">Transcription</keyword>
<dbReference type="Proteomes" id="UP000321299">
    <property type="component" value="Chromosome"/>
</dbReference>
<evidence type="ECO:0000256" key="1">
    <source>
        <dbReference type="ARBA" id="ARBA00023015"/>
    </source>
</evidence>
<organism evidence="4 5">
    <name type="scientific">Escherichia coli</name>
    <dbReference type="NCBI Taxonomy" id="562"/>
    <lineage>
        <taxon>Bacteria</taxon>
        <taxon>Pseudomonadati</taxon>
        <taxon>Pseudomonadota</taxon>
        <taxon>Gammaproteobacteria</taxon>
        <taxon>Enterobacterales</taxon>
        <taxon>Enterobacteriaceae</taxon>
        <taxon>Escherichia</taxon>
    </lineage>
</organism>
<dbReference type="InterPro" id="IPR036388">
    <property type="entry name" value="WH-like_DNA-bd_sf"/>
</dbReference>
<gene>
    <name evidence="4" type="ORF">FTV93_06315</name>
</gene>
<evidence type="ECO:0000256" key="2">
    <source>
        <dbReference type="ARBA" id="ARBA00023125"/>
    </source>
</evidence>
<reference evidence="4 5" key="1">
    <citation type="submission" date="2019-08" db="EMBL/GenBank/DDBJ databases">
        <title>Plasmid- and chromosome-located mcr-3 in mcr-1-positive Escherichia coli from diseased swine, Taiwan.</title>
        <authorList>
            <person name="Hsu C.-Y."/>
            <person name="Huang W.-C."/>
            <person name="Lauderdale T.-L."/>
        </authorList>
    </citation>
    <scope>NUCLEOTIDE SEQUENCE [LARGE SCALE GENOMIC DNA]</scope>
    <source>
        <strain evidence="4 5">NCYU-26-73</strain>
    </source>
</reference>
<accession>A0A5B9AC22</accession>
<keyword evidence="1" id="KW-0805">Transcription regulation</keyword>
<dbReference type="InterPro" id="IPR036390">
    <property type="entry name" value="WH_DNA-bd_sf"/>
</dbReference>
<dbReference type="SUPFAM" id="SSF46785">
    <property type="entry name" value="Winged helix' DNA-binding domain"/>
    <property type="match status" value="1"/>
</dbReference>
<reference evidence="4 5" key="2">
    <citation type="submission" date="2019-08" db="EMBL/GenBank/DDBJ databases">
        <authorList>
            <person name="Chen F.-J."/>
            <person name="Wu H.-C."/>
            <person name="Liao Y.-C."/>
            <person name="Kuo S.-C."/>
        </authorList>
    </citation>
    <scope>NUCLEOTIDE SEQUENCE [LARGE SCALE GENOMIC DNA]</scope>
    <source>
        <strain evidence="4 5">NCYU-26-73</strain>
    </source>
</reference>
<dbReference type="AlphaFoldDB" id="A0A5B9AC22"/>
<dbReference type="GO" id="GO:0003677">
    <property type="term" value="F:DNA binding"/>
    <property type="evidence" value="ECO:0007669"/>
    <property type="project" value="UniProtKB-KW"/>
</dbReference>
<sequence>MKKYQQLAEQLREQIASGIWQPGDRLPSLRDRWRFLA</sequence>
<protein>
    <submittedName>
        <fullName evidence="4">GntR family transcriptional regulator</fullName>
    </submittedName>
</protein>
<keyword evidence="2" id="KW-0238">DNA-binding</keyword>
<name>A0A5B9AC22_ECOLX</name>
<dbReference type="GO" id="GO:0003700">
    <property type="term" value="F:DNA-binding transcription factor activity"/>
    <property type="evidence" value="ECO:0007669"/>
    <property type="project" value="InterPro"/>
</dbReference>
<dbReference type="Pfam" id="PF00392">
    <property type="entry name" value="GntR"/>
    <property type="match status" value="1"/>
</dbReference>
<dbReference type="InterPro" id="IPR000524">
    <property type="entry name" value="Tscrpt_reg_HTH_GntR"/>
</dbReference>
<dbReference type="EMBL" id="CP042615">
    <property type="protein sequence ID" value="QED73749.1"/>
    <property type="molecule type" value="Genomic_DNA"/>
</dbReference>